<dbReference type="GO" id="GO:2000330">
    <property type="term" value="P:positive regulation of T-helper 17 cell lineage commitment"/>
    <property type="evidence" value="ECO:0007669"/>
    <property type="project" value="TreeGrafter"/>
</dbReference>
<dbReference type="OMA" id="RVFAHCA"/>
<dbReference type="InterPro" id="IPR010831">
    <property type="entry name" value="IL-23_alpha"/>
</dbReference>
<proteinExistence type="inferred from homology"/>
<dbReference type="GO" id="GO:0051607">
    <property type="term" value="P:defense response to virus"/>
    <property type="evidence" value="ECO:0007669"/>
    <property type="project" value="UniProtKB-KW"/>
</dbReference>
<dbReference type="SUPFAM" id="SSF47266">
    <property type="entry name" value="4-helical cytokines"/>
    <property type="match status" value="1"/>
</dbReference>
<name>A0A9F5INW3_PYTBI</name>
<organism evidence="16 17">
    <name type="scientific">Python bivittatus</name>
    <name type="common">Burmese python</name>
    <name type="synonym">Python molurus bivittatus</name>
    <dbReference type="NCBI Taxonomy" id="176946"/>
    <lineage>
        <taxon>Eukaryota</taxon>
        <taxon>Metazoa</taxon>
        <taxon>Chordata</taxon>
        <taxon>Craniata</taxon>
        <taxon>Vertebrata</taxon>
        <taxon>Euteleostomi</taxon>
        <taxon>Lepidosauria</taxon>
        <taxon>Squamata</taxon>
        <taxon>Bifurcata</taxon>
        <taxon>Unidentata</taxon>
        <taxon>Episquamata</taxon>
        <taxon>Toxicofera</taxon>
        <taxon>Serpentes</taxon>
        <taxon>Henophidia</taxon>
        <taxon>Pythonidae</taxon>
        <taxon>Python</taxon>
    </lineage>
</organism>
<dbReference type="GO" id="GO:0070743">
    <property type="term" value="C:interleukin-23 complex"/>
    <property type="evidence" value="ECO:0007669"/>
    <property type="project" value="TreeGrafter"/>
</dbReference>
<comment type="function">
    <text evidence="14">Associates with IL12B to form the pro-inflammatory cytokine IL-23 that plays different roles in innate and adaptive immunity. Released by antigen-presenting cells such as dendritic cells or macrophages, binds to a heterodimeric receptor complex composed of IL12RB1 and IL23R to activate JAK2 and TYK2 which then phosphorylate the receptor to form a docking site leading to the phosphorylation of STAT3 and STAT4. This process leads to activation of several pathways including p38 MAPK or NF-kappa-B and promotes the production of pro-inflammatory cytokines such as interleukin-17A/IL17A. In turn, participates in the early and effective intracellular bacterial clearance. Promotes the expansion and survival of T-helper 17 cells, a CD4-positive helper T-cell subset that produces IL-17, as well as other IL-17-producing cells.</text>
</comment>
<keyword evidence="8" id="KW-0391">Immunity</keyword>
<keyword evidence="16" id="KW-1185">Reference proteome</keyword>
<evidence type="ECO:0000256" key="14">
    <source>
        <dbReference type="ARBA" id="ARBA00045298"/>
    </source>
</evidence>
<dbReference type="PANTHER" id="PTHR15947:SF0">
    <property type="entry name" value="INTERLEUKIN-23 SUBUNIT ALPHA"/>
    <property type="match status" value="1"/>
</dbReference>
<dbReference type="GO" id="GO:0045087">
    <property type="term" value="P:innate immune response"/>
    <property type="evidence" value="ECO:0007669"/>
    <property type="project" value="UniProtKB-KW"/>
</dbReference>
<evidence type="ECO:0000256" key="10">
    <source>
        <dbReference type="ARBA" id="ARBA00023148"/>
    </source>
</evidence>
<dbReference type="PANTHER" id="PTHR15947">
    <property type="entry name" value="SGRF"/>
    <property type="match status" value="1"/>
</dbReference>
<evidence type="ECO:0000256" key="5">
    <source>
        <dbReference type="ARBA" id="ARBA00022525"/>
    </source>
</evidence>
<dbReference type="RefSeq" id="XP_025020936.1">
    <property type="nucleotide sequence ID" value="XM_025165168.1"/>
</dbReference>
<protein>
    <recommendedName>
        <fullName evidence="3">Interleukin-23 subunit alpha</fullName>
    </recommendedName>
    <alternativeName>
        <fullName evidence="13">Interleukin-23 subunit p19</fullName>
    </alternativeName>
</protein>
<dbReference type="Proteomes" id="UP000695026">
    <property type="component" value="Unplaced"/>
</dbReference>
<evidence type="ECO:0000256" key="7">
    <source>
        <dbReference type="ARBA" id="ARBA00022729"/>
    </source>
</evidence>
<dbReference type="GO" id="GO:0005125">
    <property type="term" value="F:cytokine activity"/>
    <property type="evidence" value="ECO:0007669"/>
    <property type="project" value="UniProtKB-KW"/>
</dbReference>
<accession>A0A9F5INW3</accession>
<dbReference type="AlphaFoldDB" id="A0A9F5INW3"/>
<dbReference type="OrthoDB" id="9447007at2759"/>
<comment type="subcellular location">
    <subcellularLocation>
        <location evidence="1">Secreted</location>
    </subcellularLocation>
</comment>
<evidence type="ECO:0000256" key="1">
    <source>
        <dbReference type="ARBA" id="ARBA00004613"/>
    </source>
</evidence>
<evidence type="ECO:0000256" key="4">
    <source>
        <dbReference type="ARBA" id="ARBA00022514"/>
    </source>
</evidence>
<evidence type="ECO:0000256" key="6">
    <source>
        <dbReference type="ARBA" id="ARBA00022588"/>
    </source>
</evidence>
<dbReference type="InterPro" id="IPR009079">
    <property type="entry name" value="4_helix_cytokine-like_core"/>
</dbReference>
<evidence type="ECO:0000256" key="3">
    <source>
        <dbReference type="ARBA" id="ARBA00015012"/>
    </source>
</evidence>
<evidence type="ECO:0000256" key="11">
    <source>
        <dbReference type="ARBA" id="ARBA00023157"/>
    </source>
</evidence>
<evidence type="ECO:0000256" key="9">
    <source>
        <dbReference type="ARBA" id="ARBA00023118"/>
    </source>
</evidence>
<keyword evidence="12" id="KW-0395">Inflammatory response</keyword>
<evidence type="ECO:0000256" key="13">
    <source>
        <dbReference type="ARBA" id="ARBA00030230"/>
    </source>
</evidence>
<dbReference type="KEGG" id="pbi:112540372"/>
<keyword evidence="6" id="KW-0399">Innate immunity</keyword>
<dbReference type="GeneID" id="112540372"/>
<evidence type="ECO:0000256" key="2">
    <source>
        <dbReference type="ARBA" id="ARBA00007432"/>
    </source>
</evidence>
<keyword evidence="7" id="KW-0732">Signal</keyword>
<dbReference type="GO" id="GO:0048771">
    <property type="term" value="P:tissue remodeling"/>
    <property type="evidence" value="ECO:0007669"/>
    <property type="project" value="UniProtKB-KW"/>
</dbReference>
<evidence type="ECO:0000313" key="16">
    <source>
        <dbReference type="Proteomes" id="UP000695026"/>
    </source>
</evidence>
<keyword evidence="5" id="KW-0964">Secreted</keyword>
<keyword evidence="11" id="KW-1015">Disulfide bond</keyword>
<sequence length="151" mass="17251">MRLPRESDTDWQGCKNASQEVLKQLWKLNVGEMAIAATITFPERIDCNDRCDPDSLVKNSMLCLVKIRRGLHHYQELLRQYSTLDSTAELQTAMRNLLQLLPKDGVSAEDSSPAEEIAIWEKTFIEQHILQRLQLFAVLVARVFAHCAALK</sequence>
<reference evidence="17" key="1">
    <citation type="submission" date="2025-08" db="UniProtKB">
        <authorList>
            <consortium name="RefSeq"/>
        </authorList>
    </citation>
    <scope>IDENTIFICATION</scope>
    <source>
        <tissue evidence="17">Liver</tissue>
    </source>
</reference>
<evidence type="ECO:0000313" key="17">
    <source>
        <dbReference type="RefSeq" id="XP_025020936.1"/>
    </source>
</evidence>
<gene>
    <name evidence="17" type="primary">IL23A</name>
</gene>
<comment type="similarity">
    <text evidence="2">Belongs to the IL-6 superfamily.</text>
</comment>
<dbReference type="Gene3D" id="1.20.1250.10">
    <property type="match status" value="1"/>
</dbReference>
<keyword evidence="4" id="KW-0202">Cytokine</keyword>
<dbReference type="Pfam" id="PF16649">
    <property type="entry name" value="IL23"/>
    <property type="match status" value="1"/>
</dbReference>
<dbReference type="GO" id="GO:0042102">
    <property type="term" value="P:positive regulation of T cell proliferation"/>
    <property type="evidence" value="ECO:0007669"/>
    <property type="project" value="TreeGrafter"/>
</dbReference>
<keyword evidence="9" id="KW-0051">Antiviral defense</keyword>
<dbReference type="GO" id="GO:0006954">
    <property type="term" value="P:inflammatory response"/>
    <property type="evidence" value="ECO:0007669"/>
    <property type="project" value="UniProtKB-KW"/>
</dbReference>
<keyword evidence="10" id="KW-0797">Tissue remodeling</keyword>
<evidence type="ECO:0000256" key="12">
    <source>
        <dbReference type="ARBA" id="ARBA00023198"/>
    </source>
</evidence>
<evidence type="ECO:0000256" key="15">
    <source>
        <dbReference type="ARBA" id="ARBA00046461"/>
    </source>
</evidence>
<evidence type="ECO:0000256" key="8">
    <source>
        <dbReference type="ARBA" id="ARBA00022859"/>
    </source>
</evidence>
<comment type="subunit">
    <text evidence="15">Heterodimer with IL12B; disulfide-linked. The heterodimer is known as interleukin IL-23. Interacts with IL23R; this interaction enables recruitment of IL12RB1.</text>
</comment>
<dbReference type="CTD" id="51561"/>